<gene>
    <name evidence="1" type="ORF">M3P21_07640</name>
</gene>
<accession>A0ABT0Q0K0</accession>
<proteinExistence type="predicted"/>
<evidence type="ECO:0000313" key="2">
    <source>
        <dbReference type="Proteomes" id="UP001203880"/>
    </source>
</evidence>
<protein>
    <submittedName>
        <fullName evidence="1">Uncharacterized protein</fullName>
    </submittedName>
</protein>
<dbReference type="EMBL" id="JAMFMB010000007">
    <property type="protein sequence ID" value="MCL6283404.1"/>
    <property type="molecule type" value="Genomic_DNA"/>
</dbReference>
<dbReference type="Proteomes" id="UP001203880">
    <property type="component" value="Unassembled WGS sequence"/>
</dbReference>
<comment type="caution">
    <text evidence="1">The sequence shown here is derived from an EMBL/GenBank/DDBJ whole genome shotgun (WGS) entry which is preliminary data.</text>
</comment>
<sequence length="131" mass="14502">MILGAAASVYAADPFSSEFQRFSRETIRQLQADGQPVATADVLNFLDTVGVDDRVSFFQSNMAAWTPYHVDDPDLSSDIRSALADQGAQVLRVYSDHHFGLLSTDFELRVLMWEKSDGDAELAAYVVDHSL</sequence>
<keyword evidence="2" id="KW-1185">Reference proteome</keyword>
<name>A0ABT0Q0K0_9RHOB</name>
<evidence type="ECO:0000313" key="1">
    <source>
        <dbReference type="EMBL" id="MCL6283404.1"/>
    </source>
</evidence>
<reference evidence="1" key="1">
    <citation type="submission" date="2022-05" db="EMBL/GenBank/DDBJ databases">
        <authorList>
            <person name="Park J.-S."/>
        </authorList>
    </citation>
    <scope>NUCLEOTIDE SEQUENCE</scope>
    <source>
        <strain evidence="1">2012CJ41-6</strain>
    </source>
</reference>
<organism evidence="1 2">
    <name type="scientific">Ruegeria spongiae</name>
    <dbReference type="NCBI Taxonomy" id="2942209"/>
    <lineage>
        <taxon>Bacteria</taxon>
        <taxon>Pseudomonadati</taxon>
        <taxon>Pseudomonadota</taxon>
        <taxon>Alphaproteobacteria</taxon>
        <taxon>Rhodobacterales</taxon>
        <taxon>Roseobacteraceae</taxon>
        <taxon>Ruegeria</taxon>
    </lineage>
</organism>
<dbReference type="RefSeq" id="WP_249708339.1">
    <property type="nucleotide sequence ID" value="NZ_JAMFMB010000007.1"/>
</dbReference>